<reference evidence="1" key="1">
    <citation type="journal article" date="2014" name="Front. Microbiol.">
        <title>High frequency of phylogenetically diverse reductive dehalogenase-homologous genes in deep subseafloor sedimentary metagenomes.</title>
        <authorList>
            <person name="Kawai M."/>
            <person name="Futagami T."/>
            <person name="Toyoda A."/>
            <person name="Takaki Y."/>
            <person name="Nishi S."/>
            <person name="Hori S."/>
            <person name="Arai W."/>
            <person name="Tsubouchi T."/>
            <person name="Morono Y."/>
            <person name="Uchiyama I."/>
            <person name="Ito T."/>
            <person name="Fujiyama A."/>
            <person name="Inagaki F."/>
            <person name="Takami H."/>
        </authorList>
    </citation>
    <scope>NUCLEOTIDE SEQUENCE</scope>
    <source>
        <strain evidence="1">Expedition CK06-06</strain>
    </source>
</reference>
<organism evidence="1">
    <name type="scientific">marine sediment metagenome</name>
    <dbReference type="NCBI Taxonomy" id="412755"/>
    <lineage>
        <taxon>unclassified sequences</taxon>
        <taxon>metagenomes</taxon>
        <taxon>ecological metagenomes</taxon>
    </lineage>
</organism>
<gene>
    <name evidence="1" type="ORF">S01H4_67397</name>
</gene>
<feature type="non-terminal residue" evidence="1">
    <location>
        <position position="33"/>
    </location>
</feature>
<feature type="non-terminal residue" evidence="1">
    <location>
        <position position="1"/>
    </location>
</feature>
<dbReference type="EMBL" id="BART01042380">
    <property type="protein sequence ID" value="GAH22680.1"/>
    <property type="molecule type" value="Genomic_DNA"/>
</dbReference>
<evidence type="ECO:0000313" key="1">
    <source>
        <dbReference type="EMBL" id="GAH22680.1"/>
    </source>
</evidence>
<protein>
    <submittedName>
        <fullName evidence="1">Uncharacterized protein</fullName>
    </submittedName>
</protein>
<dbReference type="AlphaFoldDB" id="X1EQS8"/>
<sequence>RECPYCQQKIEVKTGFSKDNIRKLFRKPTFQEY</sequence>
<proteinExistence type="predicted"/>
<accession>X1EQS8</accession>
<name>X1EQS8_9ZZZZ</name>
<comment type="caution">
    <text evidence="1">The sequence shown here is derived from an EMBL/GenBank/DDBJ whole genome shotgun (WGS) entry which is preliminary data.</text>
</comment>